<dbReference type="HOGENOM" id="CLU_028840_1_3_1"/>
<dbReference type="PANTHER" id="PTHR22899">
    <property type="entry name" value="CYCLIN-RELATED F-BOX FAMILY"/>
    <property type="match status" value="1"/>
</dbReference>
<protein>
    <recommendedName>
        <fullName evidence="1">Sdz-33 F-box domain-containing protein</fullName>
    </recommendedName>
</protein>
<keyword evidence="3" id="KW-1185">Reference proteome</keyword>
<organism evidence="3">
    <name type="scientific">Caenorhabditis brenneri</name>
    <name type="common">Nematode worm</name>
    <dbReference type="NCBI Taxonomy" id="135651"/>
    <lineage>
        <taxon>Eukaryota</taxon>
        <taxon>Metazoa</taxon>
        <taxon>Ecdysozoa</taxon>
        <taxon>Nematoda</taxon>
        <taxon>Chromadorea</taxon>
        <taxon>Rhabditida</taxon>
        <taxon>Rhabditina</taxon>
        <taxon>Rhabditomorpha</taxon>
        <taxon>Rhabditoidea</taxon>
        <taxon>Rhabditidae</taxon>
        <taxon>Peloderinae</taxon>
        <taxon>Caenorhabditis</taxon>
    </lineage>
</organism>
<feature type="domain" description="Sdz-33 F-box" evidence="1">
    <location>
        <begin position="160"/>
        <end position="224"/>
    </location>
</feature>
<dbReference type="FunCoup" id="G0N0J3">
    <property type="interactions" value="1062"/>
</dbReference>
<evidence type="ECO:0000313" key="2">
    <source>
        <dbReference type="EMBL" id="EGT48922.1"/>
    </source>
</evidence>
<proteinExistence type="predicted"/>
<dbReference type="InParanoid" id="G0N0J3"/>
<dbReference type="InterPro" id="IPR053222">
    <property type="entry name" value="Zygotic_Embryogenesis-Asso"/>
</dbReference>
<dbReference type="AlphaFoldDB" id="G0N0J3"/>
<dbReference type="InterPro" id="IPR012885">
    <property type="entry name" value="F-box_Sdz-33"/>
</dbReference>
<dbReference type="Pfam" id="PF07735">
    <property type="entry name" value="FBA_2"/>
    <property type="match status" value="1"/>
</dbReference>
<name>G0N0J3_CAEBE</name>
<dbReference type="Proteomes" id="UP000008068">
    <property type="component" value="Unassembled WGS sequence"/>
</dbReference>
<accession>G0N0J3</accession>
<evidence type="ECO:0000259" key="1">
    <source>
        <dbReference type="Pfam" id="PF07735"/>
    </source>
</evidence>
<gene>
    <name evidence="2" type="ORF">CAEBREN_08858</name>
</gene>
<evidence type="ECO:0000313" key="3">
    <source>
        <dbReference type="Proteomes" id="UP000008068"/>
    </source>
</evidence>
<dbReference type="PANTHER" id="PTHR22899:SF0">
    <property type="entry name" value="F-BOX ASSOCIATED DOMAIN-CONTAINING PROTEIN-RELATED"/>
    <property type="match status" value="1"/>
</dbReference>
<dbReference type="EMBL" id="GL379824">
    <property type="protein sequence ID" value="EGT48922.1"/>
    <property type="molecule type" value="Genomic_DNA"/>
</dbReference>
<sequence>MSFSLISKRCKQLVQSLKIKDRCIYVTIKTSIYITVYFAGKSTNIYFKNSNEDQRRRLKAPQWVNADSHRLKRMGFEHSDWLKHFQTIFHYPSILNIGFYQGAFEYDLDEIKKVFGATNHLFARNTGRLSHNSLLLQKFLPIEKLNINPNMFRNLKIPFNILQQNYTTLDIISDHTAVITLNELLVMNSKRITTKNVRVSAQDLNKFIKLWINGSNSRVEYLMILFLNRFQYDRTIVMKGIRKCNERREGSDLHRMDIYRMDGTRATVSFFVGGVEIIVDI</sequence>
<reference evidence="3" key="1">
    <citation type="submission" date="2011-07" db="EMBL/GenBank/DDBJ databases">
        <authorList>
            <consortium name="Caenorhabditis brenneri Sequencing and Analysis Consortium"/>
            <person name="Wilson R.K."/>
        </authorList>
    </citation>
    <scope>NUCLEOTIDE SEQUENCE [LARGE SCALE GENOMIC DNA]</scope>
    <source>
        <strain evidence="3">PB2801</strain>
    </source>
</reference>